<reference evidence="2 3" key="1">
    <citation type="journal article" date="2017" name="Curr. Biol.">
        <title>Genome architecture and evolution of a unichromosomal asexual nematode.</title>
        <authorList>
            <person name="Fradin H."/>
            <person name="Zegar C."/>
            <person name="Gutwein M."/>
            <person name="Lucas J."/>
            <person name="Kovtun M."/>
            <person name="Corcoran D."/>
            <person name="Baugh L.R."/>
            <person name="Kiontke K."/>
            <person name="Gunsalus K."/>
            <person name="Fitch D.H."/>
            <person name="Piano F."/>
        </authorList>
    </citation>
    <scope>NUCLEOTIDE SEQUENCE [LARGE SCALE GENOMIC DNA]</scope>
    <source>
        <strain evidence="2">PF1309</strain>
    </source>
</reference>
<keyword evidence="3" id="KW-1185">Reference proteome</keyword>
<accession>A0A2A2KCM7</accession>
<gene>
    <name evidence="2" type="ORF">WR25_20175</name>
</gene>
<dbReference type="Proteomes" id="UP000218231">
    <property type="component" value="Unassembled WGS sequence"/>
</dbReference>
<sequence>MMSFVIFVLLFKWSNSCLTTPDMDLPPVQPTTESELRKLNNNGYRYDSVHSFDNDDLHDTRLYFVNTDYNDHVQPIDVYNDHNEHNNDDDNNYYNLSLLRKLSSIS</sequence>
<evidence type="ECO:0000313" key="2">
    <source>
        <dbReference type="EMBL" id="PAV71579.1"/>
    </source>
</evidence>
<comment type="caution">
    <text evidence="2">The sequence shown here is derived from an EMBL/GenBank/DDBJ whole genome shotgun (WGS) entry which is preliminary data.</text>
</comment>
<proteinExistence type="predicted"/>
<keyword evidence="1" id="KW-0732">Signal</keyword>
<dbReference type="AlphaFoldDB" id="A0A2A2KCM7"/>
<feature type="chain" id="PRO_5012765063" evidence="1">
    <location>
        <begin position="20"/>
        <end position="106"/>
    </location>
</feature>
<protein>
    <submittedName>
        <fullName evidence="2">Uncharacterized protein</fullName>
    </submittedName>
</protein>
<organism evidence="2 3">
    <name type="scientific">Diploscapter pachys</name>
    <dbReference type="NCBI Taxonomy" id="2018661"/>
    <lineage>
        <taxon>Eukaryota</taxon>
        <taxon>Metazoa</taxon>
        <taxon>Ecdysozoa</taxon>
        <taxon>Nematoda</taxon>
        <taxon>Chromadorea</taxon>
        <taxon>Rhabditida</taxon>
        <taxon>Rhabditina</taxon>
        <taxon>Rhabditomorpha</taxon>
        <taxon>Rhabditoidea</taxon>
        <taxon>Rhabditidae</taxon>
        <taxon>Diploscapter</taxon>
    </lineage>
</organism>
<name>A0A2A2KCM7_9BILA</name>
<dbReference type="EMBL" id="LIAE01008980">
    <property type="protein sequence ID" value="PAV71579.1"/>
    <property type="molecule type" value="Genomic_DNA"/>
</dbReference>
<feature type="signal peptide" evidence="1">
    <location>
        <begin position="1"/>
        <end position="19"/>
    </location>
</feature>
<evidence type="ECO:0000256" key="1">
    <source>
        <dbReference type="SAM" id="SignalP"/>
    </source>
</evidence>
<evidence type="ECO:0000313" key="3">
    <source>
        <dbReference type="Proteomes" id="UP000218231"/>
    </source>
</evidence>